<evidence type="ECO:0000313" key="3">
    <source>
        <dbReference type="EMBL" id="MCX5569968.1"/>
    </source>
</evidence>
<dbReference type="InterPro" id="IPR036388">
    <property type="entry name" value="WH-like_DNA-bd_sf"/>
</dbReference>
<dbReference type="RefSeq" id="WP_266338935.1">
    <property type="nucleotide sequence ID" value="NZ_JAPKNK010000004.1"/>
</dbReference>
<protein>
    <submittedName>
        <fullName evidence="3">ROK family transcriptional regulator</fullName>
    </submittedName>
</protein>
<dbReference type="Gene3D" id="1.10.10.10">
    <property type="entry name" value="Winged helix-like DNA-binding domain superfamily/Winged helix DNA-binding domain"/>
    <property type="match status" value="1"/>
</dbReference>
<organism evidence="3 4">
    <name type="scientific">Kaistia nematophila</name>
    <dbReference type="NCBI Taxonomy" id="2994654"/>
    <lineage>
        <taxon>Bacteria</taxon>
        <taxon>Pseudomonadati</taxon>
        <taxon>Pseudomonadota</taxon>
        <taxon>Alphaproteobacteria</taxon>
        <taxon>Hyphomicrobiales</taxon>
        <taxon>Kaistiaceae</taxon>
        <taxon>Kaistia</taxon>
    </lineage>
</organism>
<dbReference type="InterPro" id="IPR043129">
    <property type="entry name" value="ATPase_NBD"/>
</dbReference>
<evidence type="ECO:0000259" key="2">
    <source>
        <dbReference type="Pfam" id="PF12802"/>
    </source>
</evidence>
<evidence type="ECO:0000256" key="1">
    <source>
        <dbReference type="ARBA" id="ARBA00006479"/>
    </source>
</evidence>
<proteinExistence type="inferred from homology"/>
<sequence>MTGHIPGTTVLRRHPSEQASFSLGSNQVGLRAANERLVLSLIRTHGQLSKAQIAELTGLTAQTASVIARSLVEAGLLVAGAPVRGKVGQPFVPLSLHAAGAMFFGLHVGEREAHLVLVNFTGLVVAERRFSLEGRTLGDVAALARKAVVDIRSDFDAEANARLQGIGVAVAAGRHEAQSAPHLAEVDETLLALGRQLHLATYISSDAVAACSGELIYGLGSGVPSFAYLFIGDSLGGGLVQNGQIHFARDAAGLGIGKVPVPGLDGATVPLWTLVEHPDAISDERRLAALARGIAHAVYSVSVTIGCELAVIDGLLPPAVRRRIVVSVKSELARLDAGMAAKLAIREGTSERRAVSLGAACLPLVDRFFPQAEISSGATLSRSD</sequence>
<dbReference type="Pfam" id="PF12802">
    <property type="entry name" value="MarR_2"/>
    <property type="match status" value="1"/>
</dbReference>
<dbReference type="InterPro" id="IPR000835">
    <property type="entry name" value="HTH_MarR-typ"/>
</dbReference>
<dbReference type="SUPFAM" id="SSF53067">
    <property type="entry name" value="Actin-like ATPase domain"/>
    <property type="match status" value="1"/>
</dbReference>
<dbReference type="InterPro" id="IPR000600">
    <property type="entry name" value="ROK"/>
</dbReference>
<gene>
    <name evidence="3" type="ORF">OSH07_12245</name>
</gene>
<dbReference type="InterPro" id="IPR036390">
    <property type="entry name" value="WH_DNA-bd_sf"/>
</dbReference>
<dbReference type="EMBL" id="JAPKNK010000004">
    <property type="protein sequence ID" value="MCX5569968.1"/>
    <property type="molecule type" value="Genomic_DNA"/>
</dbReference>
<feature type="domain" description="HTH marR-type" evidence="2">
    <location>
        <begin position="35"/>
        <end position="79"/>
    </location>
</feature>
<evidence type="ECO:0000313" key="4">
    <source>
        <dbReference type="Proteomes" id="UP001144805"/>
    </source>
</evidence>
<name>A0A9X3E5F2_9HYPH</name>
<dbReference type="AlphaFoldDB" id="A0A9X3E5F2"/>
<reference evidence="3" key="1">
    <citation type="submission" date="2022-11" db="EMBL/GenBank/DDBJ databases">
        <title>Biodiversity and phylogenetic relationships of bacteria.</title>
        <authorList>
            <person name="Machado R.A.R."/>
            <person name="Bhat A."/>
            <person name="Loulou A."/>
            <person name="Kallel S."/>
        </authorList>
    </citation>
    <scope>NUCLEOTIDE SEQUENCE</scope>
    <source>
        <strain evidence="3">K-TC2</strain>
    </source>
</reference>
<comment type="similarity">
    <text evidence="1">Belongs to the ROK (NagC/XylR) family.</text>
</comment>
<dbReference type="Gene3D" id="3.30.420.40">
    <property type="match status" value="2"/>
</dbReference>
<dbReference type="CDD" id="cd23763">
    <property type="entry name" value="ASKHA_ATPase_ROK"/>
    <property type="match status" value="1"/>
</dbReference>
<comment type="caution">
    <text evidence="3">The sequence shown here is derived from an EMBL/GenBank/DDBJ whole genome shotgun (WGS) entry which is preliminary data.</text>
</comment>
<dbReference type="GO" id="GO:0003700">
    <property type="term" value="F:DNA-binding transcription factor activity"/>
    <property type="evidence" value="ECO:0007669"/>
    <property type="project" value="InterPro"/>
</dbReference>
<keyword evidence="4" id="KW-1185">Reference proteome</keyword>
<accession>A0A9X3E5F2</accession>
<dbReference type="Proteomes" id="UP001144805">
    <property type="component" value="Unassembled WGS sequence"/>
</dbReference>
<dbReference type="PANTHER" id="PTHR18964:SF149">
    <property type="entry name" value="BIFUNCTIONAL UDP-N-ACETYLGLUCOSAMINE 2-EPIMERASE_N-ACETYLMANNOSAMINE KINASE"/>
    <property type="match status" value="1"/>
</dbReference>
<dbReference type="PANTHER" id="PTHR18964">
    <property type="entry name" value="ROK (REPRESSOR, ORF, KINASE) FAMILY"/>
    <property type="match status" value="1"/>
</dbReference>
<dbReference type="SUPFAM" id="SSF46785">
    <property type="entry name" value="Winged helix' DNA-binding domain"/>
    <property type="match status" value="1"/>
</dbReference>